<proteinExistence type="predicted"/>
<evidence type="ECO:0000313" key="3">
    <source>
        <dbReference type="Proteomes" id="UP000217065"/>
    </source>
</evidence>
<feature type="coiled-coil region" evidence="1">
    <location>
        <begin position="14"/>
        <end position="41"/>
    </location>
</feature>
<dbReference type="AlphaFoldDB" id="A0A264W7C0"/>
<dbReference type="RefSeq" id="WP_094941386.1">
    <property type="nucleotide sequence ID" value="NZ_NOKQ01000128.1"/>
</dbReference>
<keyword evidence="3" id="KW-1185">Reference proteome</keyword>
<organism evidence="2 3">
    <name type="scientific">Tetzosporium hominis</name>
    <dbReference type="NCBI Taxonomy" id="2020506"/>
    <lineage>
        <taxon>Bacteria</taxon>
        <taxon>Bacillati</taxon>
        <taxon>Bacillota</taxon>
        <taxon>Bacilli</taxon>
        <taxon>Bacillales</taxon>
        <taxon>Caryophanaceae</taxon>
        <taxon>Tetzosporium</taxon>
    </lineage>
</organism>
<protein>
    <submittedName>
        <fullName evidence="2">Uncharacterized protein</fullName>
    </submittedName>
</protein>
<evidence type="ECO:0000313" key="2">
    <source>
        <dbReference type="EMBL" id="OZS79480.1"/>
    </source>
</evidence>
<gene>
    <name evidence="2" type="ORF">CF394_00820</name>
</gene>
<keyword evidence="1" id="KW-0175">Coiled coil</keyword>
<dbReference type="EMBL" id="NOKQ01000128">
    <property type="protein sequence ID" value="OZS79480.1"/>
    <property type="molecule type" value="Genomic_DNA"/>
</dbReference>
<name>A0A264W7C0_9BACL</name>
<evidence type="ECO:0000256" key="1">
    <source>
        <dbReference type="SAM" id="Coils"/>
    </source>
</evidence>
<accession>A0A264W7C0</accession>
<dbReference type="Proteomes" id="UP000217065">
    <property type="component" value="Unassembled WGS sequence"/>
</dbReference>
<reference evidence="2 3" key="1">
    <citation type="submission" date="2017-07" db="EMBL/GenBank/DDBJ databases">
        <title>Tetzosporium hominis gen.nov. sp.nov.</title>
        <authorList>
            <person name="Tetz G."/>
            <person name="Tetz V."/>
        </authorList>
    </citation>
    <scope>NUCLEOTIDE SEQUENCE [LARGE SCALE GENOMIC DNA]</scope>
    <source>
        <strain evidence="2 3">VT-49</strain>
    </source>
</reference>
<sequence length="112" mass="12893">MSLEEIEAAFGYTKGDVEMAAKEQIERIVELQNEIESIMDDLESRHQVQVLSLYMDTCGRKYIQISSESTLSEMYPESELKDHNVIYNKRLVEVEGVEVFALKPKQMEGETV</sequence>
<comment type="caution">
    <text evidence="2">The sequence shown here is derived from an EMBL/GenBank/DDBJ whole genome shotgun (WGS) entry which is preliminary data.</text>
</comment>